<dbReference type="PROSITE" id="PS51186">
    <property type="entry name" value="GNAT"/>
    <property type="match status" value="1"/>
</dbReference>
<dbReference type="Pfam" id="PF13302">
    <property type="entry name" value="Acetyltransf_3"/>
    <property type="match status" value="1"/>
</dbReference>
<dbReference type="Proteomes" id="UP000054823">
    <property type="component" value="Unassembled WGS sequence"/>
</dbReference>
<evidence type="ECO:0000313" key="3">
    <source>
        <dbReference type="Proteomes" id="UP000054823"/>
    </source>
</evidence>
<reference evidence="2 3" key="1">
    <citation type="submission" date="2015-09" db="EMBL/GenBank/DDBJ databases">
        <authorList>
            <consortium name="Swine Surveillance"/>
        </authorList>
    </citation>
    <scope>NUCLEOTIDE SEQUENCE [LARGE SCALE GENOMIC DNA]</scope>
    <source>
        <strain evidence="2 3">CECT 7688</strain>
    </source>
</reference>
<dbReference type="PANTHER" id="PTHR43792">
    <property type="entry name" value="GNAT FAMILY, PUTATIVE (AFU_ORTHOLOGUE AFUA_3G00765)-RELATED-RELATED"/>
    <property type="match status" value="1"/>
</dbReference>
<gene>
    <name evidence="2" type="ORF">SHM7688_01874</name>
</gene>
<dbReference type="AlphaFoldDB" id="A0A0N7LS24"/>
<name>A0A0N7LS24_9RHOB</name>
<sequence>MTIAPTISTARLTLRQPEAGDFPAYAGYCASDRARFVGGPFDAVKAFEKLAAMAGHWVLRGFGRYIIEHKGAPVGHVGPLALESGQDPEMTWTLWNETSEGKGIAKEASAAVLDHLLQDAQWAGLISRVDAQNTPSRRLAESLGATLTDEAAPSWMPTAVTYRFLKVGV</sequence>
<evidence type="ECO:0000313" key="2">
    <source>
        <dbReference type="EMBL" id="CUH52428.1"/>
    </source>
</evidence>
<accession>A0A0N7LS24</accession>
<protein>
    <recommendedName>
        <fullName evidence="1">N-acetyltransferase domain-containing protein</fullName>
    </recommendedName>
</protein>
<feature type="domain" description="N-acetyltransferase" evidence="1">
    <location>
        <begin position="12"/>
        <end position="167"/>
    </location>
</feature>
<dbReference type="OrthoDB" id="6293260at2"/>
<dbReference type="EMBL" id="CYPW01000017">
    <property type="protein sequence ID" value="CUH52428.1"/>
    <property type="molecule type" value="Genomic_DNA"/>
</dbReference>
<dbReference type="GO" id="GO:0016747">
    <property type="term" value="F:acyltransferase activity, transferring groups other than amino-acyl groups"/>
    <property type="evidence" value="ECO:0007669"/>
    <property type="project" value="InterPro"/>
</dbReference>
<dbReference type="InterPro" id="IPR000182">
    <property type="entry name" value="GNAT_dom"/>
</dbReference>
<organism evidence="2 3">
    <name type="scientific">Shimia marina</name>
    <dbReference type="NCBI Taxonomy" id="321267"/>
    <lineage>
        <taxon>Bacteria</taxon>
        <taxon>Pseudomonadati</taxon>
        <taxon>Pseudomonadota</taxon>
        <taxon>Alphaproteobacteria</taxon>
        <taxon>Rhodobacterales</taxon>
        <taxon>Roseobacteraceae</taxon>
    </lineage>
</organism>
<evidence type="ECO:0000259" key="1">
    <source>
        <dbReference type="PROSITE" id="PS51186"/>
    </source>
</evidence>
<dbReference type="SUPFAM" id="SSF55729">
    <property type="entry name" value="Acyl-CoA N-acyltransferases (Nat)"/>
    <property type="match status" value="1"/>
</dbReference>
<dbReference type="RefSeq" id="WP_058239636.1">
    <property type="nucleotide sequence ID" value="NZ_CYPW01000017.1"/>
</dbReference>
<dbReference type="InterPro" id="IPR016181">
    <property type="entry name" value="Acyl_CoA_acyltransferase"/>
</dbReference>
<dbReference type="Gene3D" id="3.40.630.30">
    <property type="match status" value="1"/>
</dbReference>
<dbReference type="InterPro" id="IPR051531">
    <property type="entry name" value="N-acetyltransferase"/>
</dbReference>
<dbReference type="PANTHER" id="PTHR43792:SF1">
    <property type="entry name" value="N-ACETYLTRANSFERASE DOMAIN-CONTAINING PROTEIN"/>
    <property type="match status" value="1"/>
</dbReference>
<proteinExistence type="predicted"/>
<keyword evidence="3" id="KW-1185">Reference proteome</keyword>
<dbReference type="STRING" id="321267.SHM7688_01874"/>